<dbReference type="EMBL" id="VSGZ01000007">
    <property type="protein sequence ID" value="TXY94125.1"/>
    <property type="molecule type" value="Genomic_DNA"/>
</dbReference>
<dbReference type="Proteomes" id="UP000323583">
    <property type="component" value="Unassembled WGS sequence"/>
</dbReference>
<proteinExistence type="predicted"/>
<organism evidence="2 3">
    <name type="scientific">Vibrio cholerae</name>
    <dbReference type="NCBI Taxonomy" id="666"/>
    <lineage>
        <taxon>Bacteria</taxon>
        <taxon>Pseudomonadati</taxon>
        <taxon>Pseudomonadota</taxon>
        <taxon>Gammaproteobacteria</taxon>
        <taxon>Vibrionales</taxon>
        <taxon>Vibrionaceae</taxon>
        <taxon>Vibrio</taxon>
    </lineage>
</organism>
<evidence type="ECO:0000313" key="2">
    <source>
        <dbReference type="EMBL" id="TXY94125.1"/>
    </source>
</evidence>
<feature type="chain" id="PRO_5033043823" evidence="1">
    <location>
        <begin position="21"/>
        <end position="112"/>
    </location>
</feature>
<protein>
    <submittedName>
        <fullName evidence="2">Uncharacterized protein</fullName>
    </submittedName>
</protein>
<feature type="signal peptide" evidence="1">
    <location>
        <begin position="1"/>
        <end position="20"/>
    </location>
</feature>
<comment type="caution">
    <text evidence="2">The sequence shown here is derived from an EMBL/GenBank/DDBJ whole genome shotgun (WGS) entry which is preliminary data.</text>
</comment>
<keyword evidence="1" id="KW-0732">Signal</keyword>
<name>A0A5C9T3Q6_VIBCL</name>
<evidence type="ECO:0000313" key="3">
    <source>
        <dbReference type="Proteomes" id="UP000323583"/>
    </source>
</evidence>
<dbReference type="AlphaFoldDB" id="A0A5C9T3Q6"/>
<accession>A0A5C9T3Q6</accession>
<reference evidence="2 3" key="1">
    <citation type="submission" date="2019-06" db="EMBL/GenBank/DDBJ databases">
        <title>Vibrio cholerae phylogeny based on whole-genome sequencing reveals genetic diversity and population strucutre.</title>
        <authorList>
            <person name="Zhiqiu Y."/>
            <person name="Bin L."/>
            <person name="Lingyan J."/>
        </authorList>
    </citation>
    <scope>NUCLEOTIDE SEQUENCE [LARGE SCALE GENOMIC DNA]</scope>
    <source>
        <strain evidence="2 3">N2768</strain>
    </source>
</reference>
<gene>
    <name evidence="2" type="ORF">FXE67_02045</name>
</gene>
<sequence>MKFKCTFLTLIALVTLDVNAGNTTTETYIKSMYAYGKDTGASENMLLLKVLNPVPGCEDGFYISPEDNIKNQGFISLLLSAFHANAKVYFAAYTHDLKVGRHCKAHSVGLVR</sequence>
<dbReference type="RefSeq" id="WP_144222089.1">
    <property type="nucleotide sequence ID" value="NZ_VMOL01000056.1"/>
</dbReference>
<evidence type="ECO:0000256" key="1">
    <source>
        <dbReference type="SAM" id="SignalP"/>
    </source>
</evidence>